<dbReference type="Gene3D" id="1.10.12.10">
    <property type="entry name" value="Lyase 2-enoyl-coa Hydratase, Chain A, domain 2"/>
    <property type="match status" value="1"/>
</dbReference>
<sequence>MTDEQLVLVDVDDGVMTITINRPKAKNAVNLAVAEGMAAALEELDSNDDIRVAILTGAGGTFCAGMDLKAFVTGELPVIPGRGFGGLTEKSPQKPLIAAVEGFALAGGLELMISCDLIVAAEDAQFGITEVKRGLVAGAGGLMKLPRQIPPRLAMEMALLGDFSDAQRVLDMGLINRVVAKGEALEAARELAAKIAANGPLAVRVSKQIMLEQEDWSSEEMWAKQQELANPVFTSEDAIEGATAFAEKRAPNWKGK</sequence>
<dbReference type="GO" id="GO:0004300">
    <property type="term" value="F:enoyl-CoA hydratase activity"/>
    <property type="evidence" value="ECO:0007669"/>
    <property type="project" value="UniProtKB-EC"/>
</dbReference>
<dbReference type="SUPFAM" id="SSF52096">
    <property type="entry name" value="ClpP/crotonase"/>
    <property type="match status" value="1"/>
</dbReference>
<dbReference type="PANTHER" id="PTHR11941:SF169">
    <property type="entry name" value="(7AS)-7A-METHYL-1,5-DIOXO-2,3,5,6,7,7A-HEXAHYDRO-1H-INDENE-CARBOXYL-COA HYDROLASE"/>
    <property type="match status" value="1"/>
</dbReference>
<dbReference type="GO" id="GO:0006635">
    <property type="term" value="P:fatty acid beta-oxidation"/>
    <property type="evidence" value="ECO:0007669"/>
    <property type="project" value="TreeGrafter"/>
</dbReference>
<comment type="similarity">
    <text evidence="1 4">Belongs to the enoyl-CoA hydratase/isomerase family.</text>
</comment>
<keyword evidence="3 5" id="KW-0456">Lyase</keyword>
<dbReference type="InterPro" id="IPR029045">
    <property type="entry name" value="ClpP/crotonase-like_dom_sf"/>
</dbReference>
<dbReference type="Pfam" id="PF00378">
    <property type="entry name" value="ECH_1"/>
    <property type="match status" value="1"/>
</dbReference>
<keyword evidence="6" id="KW-1185">Reference proteome</keyword>
<dbReference type="InterPro" id="IPR014748">
    <property type="entry name" value="Enoyl-CoA_hydra_C"/>
</dbReference>
<keyword evidence="2" id="KW-0443">Lipid metabolism</keyword>
<dbReference type="CDD" id="cd06558">
    <property type="entry name" value="crotonase-like"/>
    <property type="match status" value="1"/>
</dbReference>
<dbReference type="PANTHER" id="PTHR11941">
    <property type="entry name" value="ENOYL-COA HYDRATASE-RELATED"/>
    <property type="match status" value="1"/>
</dbReference>
<protein>
    <submittedName>
        <fullName evidence="5">Enoyl-CoA hydratase</fullName>
        <ecNumber evidence="5">4.2.1.17</ecNumber>
    </submittedName>
</protein>
<dbReference type="AlphaFoldDB" id="A0A3L7E040"/>
<reference evidence="5 6" key="1">
    <citation type="submission" date="2018-07" db="EMBL/GenBank/DDBJ databases">
        <title>Halioglobus sp. genome submission.</title>
        <authorList>
            <person name="Ye M.-Q."/>
            <person name="Du Z.-J."/>
        </authorList>
    </citation>
    <scope>NUCLEOTIDE SEQUENCE [LARGE SCALE GENOMIC DNA]</scope>
    <source>
        <strain evidence="5 6">U0301</strain>
    </source>
</reference>
<dbReference type="RefSeq" id="WP_117954667.1">
    <property type="nucleotide sequence ID" value="NZ_QRAN01000011.1"/>
</dbReference>
<evidence type="ECO:0000256" key="3">
    <source>
        <dbReference type="ARBA" id="ARBA00023239"/>
    </source>
</evidence>
<evidence type="ECO:0000256" key="2">
    <source>
        <dbReference type="ARBA" id="ARBA00023098"/>
    </source>
</evidence>
<dbReference type="EC" id="4.2.1.17" evidence="5"/>
<evidence type="ECO:0000313" key="6">
    <source>
        <dbReference type="Proteomes" id="UP000265509"/>
    </source>
</evidence>
<comment type="caution">
    <text evidence="5">The sequence shown here is derived from an EMBL/GenBank/DDBJ whole genome shotgun (WGS) entry which is preliminary data.</text>
</comment>
<organism evidence="5 6">
    <name type="scientific">Seongchinamella sediminis</name>
    <dbReference type="NCBI Taxonomy" id="2283635"/>
    <lineage>
        <taxon>Bacteria</taxon>
        <taxon>Pseudomonadati</taxon>
        <taxon>Pseudomonadota</taxon>
        <taxon>Gammaproteobacteria</taxon>
        <taxon>Cellvibrionales</taxon>
        <taxon>Halieaceae</taxon>
        <taxon>Seongchinamella</taxon>
    </lineage>
</organism>
<dbReference type="InterPro" id="IPR018376">
    <property type="entry name" value="Enoyl-CoA_hyd/isom_CS"/>
</dbReference>
<evidence type="ECO:0000256" key="1">
    <source>
        <dbReference type="ARBA" id="ARBA00005254"/>
    </source>
</evidence>
<evidence type="ECO:0000256" key="4">
    <source>
        <dbReference type="RuleBase" id="RU003707"/>
    </source>
</evidence>
<proteinExistence type="inferred from homology"/>
<dbReference type="Gene3D" id="3.90.226.10">
    <property type="entry name" value="2-enoyl-CoA Hydratase, Chain A, domain 1"/>
    <property type="match status" value="1"/>
</dbReference>
<accession>A0A3L7E040</accession>
<evidence type="ECO:0000313" key="5">
    <source>
        <dbReference type="EMBL" id="RLQ21621.1"/>
    </source>
</evidence>
<dbReference type="InterPro" id="IPR001753">
    <property type="entry name" value="Enoyl-CoA_hydra/iso"/>
</dbReference>
<dbReference type="Proteomes" id="UP000265509">
    <property type="component" value="Unassembled WGS sequence"/>
</dbReference>
<name>A0A3L7E040_9GAMM</name>
<dbReference type="OrthoDB" id="9775794at2"/>
<dbReference type="NCBIfam" id="NF006100">
    <property type="entry name" value="PRK08252.1"/>
    <property type="match status" value="1"/>
</dbReference>
<dbReference type="PROSITE" id="PS00166">
    <property type="entry name" value="ENOYL_COA_HYDRATASE"/>
    <property type="match status" value="1"/>
</dbReference>
<dbReference type="EMBL" id="QRAN01000011">
    <property type="protein sequence ID" value="RLQ21621.1"/>
    <property type="molecule type" value="Genomic_DNA"/>
</dbReference>
<gene>
    <name evidence="5" type="ORF">DWB85_11415</name>
</gene>